<name>A0A3P1T1R9_9ACTN</name>
<dbReference type="Proteomes" id="UP000280819">
    <property type="component" value="Unassembled WGS sequence"/>
</dbReference>
<dbReference type="EMBL" id="RQZG01000023">
    <property type="protein sequence ID" value="RRD03309.1"/>
    <property type="molecule type" value="Genomic_DNA"/>
</dbReference>
<dbReference type="RefSeq" id="WP_124845925.1">
    <property type="nucleotide sequence ID" value="NZ_RQZG01000023.1"/>
</dbReference>
<evidence type="ECO:0000313" key="1">
    <source>
        <dbReference type="EMBL" id="RRD03309.1"/>
    </source>
</evidence>
<accession>A0A3P1T1R9</accession>
<protein>
    <submittedName>
        <fullName evidence="1">Uncharacterized protein</fullName>
    </submittedName>
</protein>
<evidence type="ECO:0000313" key="2">
    <source>
        <dbReference type="Proteomes" id="UP000280819"/>
    </source>
</evidence>
<proteinExistence type="predicted"/>
<gene>
    <name evidence="1" type="ORF">EII34_14695</name>
</gene>
<reference evidence="1 2" key="1">
    <citation type="submission" date="2018-11" db="EMBL/GenBank/DDBJ databases">
        <title>Genomes From Bacteria Associated with the Canine Oral Cavity: a Test Case for Automated Genome-Based Taxonomic Assignment.</title>
        <authorList>
            <person name="Coil D.A."/>
            <person name="Jospin G."/>
            <person name="Darling A.E."/>
            <person name="Wallis C."/>
            <person name="Davis I.J."/>
            <person name="Harris S."/>
            <person name="Eisen J.A."/>
            <person name="Holcombe L.J."/>
            <person name="O'Flynn C."/>
        </authorList>
    </citation>
    <scope>NUCLEOTIDE SEQUENCE [LARGE SCALE GENOMIC DNA]</scope>
    <source>
        <strain evidence="1 2">OH887_COT-365</strain>
    </source>
</reference>
<dbReference type="AlphaFoldDB" id="A0A3P1T1R9"/>
<sequence length="326" mass="35403">MTLLARSLTTPDVHERATLVAHLARHGSPDDARRALAAFLTAPSSETATLLPIVVAHGGQVEAEQLMAHVVASGLHTPDEPDDLLAQPIDDVLAALAEMRHEPVKAILAREVFTPAHGARWSLNQAAAHGLLHFDCAEYQQQIVAAIQACHGRNIFDEATPVLVARLTDPDLQARILADLYELGTTTASVDCNSGILRGFALSGAAGRPWFLKALLNPAWECDAGGTGTDHHAYEGLHEAGITFAELRHLVRAQPDENRAHAVNILVMLLAKRIHDTRPHAETCTELYRMFFADDDGETLDDGDGHTHDLQQMLLTRLALELEENA</sequence>
<organism evidence="1 2">
    <name type="scientific">Arachnia propionica</name>
    <dbReference type="NCBI Taxonomy" id="1750"/>
    <lineage>
        <taxon>Bacteria</taxon>
        <taxon>Bacillati</taxon>
        <taxon>Actinomycetota</taxon>
        <taxon>Actinomycetes</taxon>
        <taxon>Propionibacteriales</taxon>
        <taxon>Propionibacteriaceae</taxon>
        <taxon>Arachnia</taxon>
    </lineage>
</organism>
<dbReference type="OrthoDB" id="4020068at2"/>
<comment type="caution">
    <text evidence="1">The sequence shown here is derived from an EMBL/GenBank/DDBJ whole genome shotgun (WGS) entry which is preliminary data.</text>
</comment>